<evidence type="ECO:0000313" key="2">
    <source>
        <dbReference type="EMBL" id="BES95095.1"/>
    </source>
</evidence>
<keyword evidence="1" id="KW-1133">Transmembrane helix</keyword>
<reference evidence="2 3" key="1">
    <citation type="submission" date="2023-09" db="EMBL/GenBank/DDBJ databases">
        <title>Nesidiocoris tenuis whole genome shotgun sequence.</title>
        <authorList>
            <person name="Shibata T."/>
            <person name="Shimoda M."/>
            <person name="Kobayashi T."/>
            <person name="Uehara T."/>
        </authorList>
    </citation>
    <scope>NUCLEOTIDE SEQUENCE [LARGE SCALE GENOMIC DNA]</scope>
    <source>
        <strain evidence="2 3">Japan</strain>
    </source>
</reference>
<dbReference type="EMBL" id="AP028914">
    <property type="protein sequence ID" value="BES95095.1"/>
    <property type="molecule type" value="Genomic_DNA"/>
</dbReference>
<feature type="transmembrane region" description="Helical" evidence="1">
    <location>
        <begin position="38"/>
        <end position="58"/>
    </location>
</feature>
<protein>
    <submittedName>
        <fullName evidence="2">Uncharacterized protein</fullName>
    </submittedName>
</protein>
<keyword evidence="3" id="KW-1185">Reference proteome</keyword>
<keyword evidence="1" id="KW-0812">Transmembrane</keyword>
<accession>A0ABN7ASA7</accession>
<gene>
    <name evidence="2" type="ORF">NTJ_07905</name>
</gene>
<evidence type="ECO:0000256" key="1">
    <source>
        <dbReference type="SAM" id="Phobius"/>
    </source>
</evidence>
<keyword evidence="1" id="KW-0472">Membrane</keyword>
<sequence length="74" mass="8475">MEDEIKEWNDGFPFLPFASIRSDLLNLVNILSTDKSNLCIEGIITATFLLVFVFSYIVTRMRQGETPTNPRHTP</sequence>
<organism evidence="2 3">
    <name type="scientific">Nesidiocoris tenuis</name>
    <dbReference type="NCBI Taxonomy" id="355587"/>
    <lineage>
        <taxon>Eukaryota</taxon>
        <taxon>Metazoa</taxon>
        <taxon>Ecdysozoa</taxon>
        <taxon>Arthropoda</taxon>
        <taxon>Hexapoda</taxon>
        <taxon>Insecta</taxon>
        <taxon>Pterygota</taxon>
        <taxon>Neoptera</taxon>
        <taxon>Paraneoptera</taxon>
        <taxon>Hemiptera</taxon>
        <taxon>Heteroptera</taxon>
        <taxon>Panheteroptera</taxon>
        <taxon>Cimicomorpha</taxon>
        <taxon>Miridae</taxon>
        <taxon>Dicyphina</taxon>
        <taxon>Nesidiocoris</taxon>
    </lineage>
</organism>
<dbReference type="Proteomes" id="UP001307889">
    <property type="component" value="Chromosome 6"/>
</dbReference>
<evidence type="ECO:0000313" key="3">
    <source>
        <dbReference type="Proteomes" id="UP001307889"/>
    </source>
</evidence>
<proteinExistence type="predicted"/>
<name>A0ABN7ASA7_9HEMI</name>